<dbReference type="AlphaFoldDB" id="A0A9X2MBZ2"/>
<evidence type="ECO:0008006" key="3">
    <source>
        <dbReference type="Google" id="ProtNLM"/>
    </source>
</evidence>
<comment type="caution">
    <text evidence="1">The sequence shown here is derived from an EMBL/GenBank/DDBJ whole genome shotgun (WGS) entry which is preliminary data.</text>
</comment>
<evidence type="ECO:0000313" key="2">
    <source>
        <dbReference type="Proteomes" id="UP001140817"/>
    </source>
</evidence>
<sequence>MPSELEHLNQYEKNKKLAFSDIMCNSINNDWKVTVLFYAALHKLDSHYANIYHPGSHKTRKEFLHKVKKYDKIIDEYEYLEELSRNARYSCVKVKPKDVKEAEELFECIEQFVENN</sequence>
<dbReference type="RefSeq" id="WP_257560573.1">
    <property type="nucleotide sequence ID" value="NZ_JANKBY010000198.1"/>
</dbReference>
<accession>A0A9X2MBZ2</accession>
<proteinExistence type="predicted"/>
<protein>
    <recommendedName>
        <fullName evidence="3">HEPN domain-containing protein</fullName>
    </recommendedName>
</protein>
<reference evidence="1" key="1">
    <citation type="submission" date="2022-07" db="EMBL/GenBank/DDBJ databases">
        <title>Enhanced cultured diversity of the mouse gut microbiota enables custom-made synthetic communities.</title>
        <authorList>
            <person name="Afrizal A."/>
        </authorList>
    </citation>
    <scope>NUCLEOTIDE SEQUENCE</scope>
    <source>
        <strain evidence="1">DSM 29186</strain>
    </source>
</reference>
<dbReference type="EMBL" id="JANKBY010000198">
    <property type="protein sequence ID" value="MCR1823835.1"/>
    <property type="molecule type" value="Genomic_DNA"/>
</dbReference>
<name>A0A9X2MBZ2_9FIRM</name>
<keyword evidence="2" id="KW-1185">Reference proteome</keyword>
<dbReference type="Proteomes" id="UP001140817">
    <property type="component" value="Unassembled WGS sequence"/>
</dbReference>
<organism evidence="1 2">
    <name type="scientific">Terrisporobacter muris</name>
    <dbReference type="NCBI Taxonomy" id="2963284"/>
    <lineage>
        <taxon>Bacteria</taxon>
        <taxon>Bacillati</taxon>
        <taxon>Bacillota</taxon>
        <taxon>Clostridia</taxon>
        <taxon>Peptostreptococcales</taxon>
        <taxon>Peptostreptococcaceae</taxon>
        <taxon>Terrisporobacter</taxon>
    </lineage>
</organism>
<gene>
    <name evidence="1" type="ORF">NSA58_13660</name>
</gene>
<evidence type="ECO:0000313" key="1">
    <source>
        <dbReference type="EMBL" id="MCR1823835.1"/>
    </source>
</evidence>